<dbReference type="InterPro" id="IPR050077">
    <property type="entry name" value="LexA_repressor"/>
</dbReference>
<dbReference type="PROSITE" id="PS50943">
    <property type="entry name" value="HTH_CROC1"/>
    <property type="match status" value="1"/>
</dbReference>
<dbReference type="Gene3D" id="1.10.260.40">
    <property type="entry name" value="lambda repressor-like DNA-binding domains"/>
    <property type="match status" value="1"/>
</dbReference>
<reference evidence="9 10" key="1">
    <citation type="submission" date="2017-03" db="EMBL/GenBank/DDBJ databases">
        <title>Genome sequence of Clostridium hungatei DSM 14427.</title>
        <authorList>
            <person name="Poehlein A."/>
            <person name="Daniel R."/>
        </authorList>
    </citation>
    <scope>NUCLEOTIDE SEQUENCE [LARGE SCALE GENOMIC DNA]</scope>
    <source>
        <strain evidence="9 10">DSM 14427</strain>
    </source>
</reference>
<evidence type="ECO:0000256" key="7">
    <source>
        <dbReference type="RuleBase" id="RU003991"/>
    </source>
</evidence>
<keyword evidence="5" id="KW-0234">DNA repair</keyword>
<dbReference type="OrthoDB" id="9802364at2"/>
<evidence type="ECO:0000256" key="3">
    <source>
        <dbReference type="ARBA" id="ARBA00022801"/>
    </source>
</evidence>
<name>A0A1V4SGK3_RUMHU</name>
<dbReference type="Pfam" id="PF01381">
    <property type="entry name" value="HTH_3"/>
    <property type="match status" value="1"/>
</dbReference>
<evidence type="ECO:0000256" key="5">
    <source>
        <dbReference type="ARBA" id="ARBA00023204"/>
    </source>
</evidence>
<dbReference type="AlphaFoldDB" id="A0A1V4SGK3"/>
<dbReference type="InterPro" id="IPR036286">
    <property type="entry name" value="LexA/Signal_pep-like_sf"/>
</dbReference>
<keyword evidence="4 7" id="KW-0068">Autocatalytic cleavage</keyword>
<keyword evidence="2" id="KW-0227">DNA damage</keyword>
<organism evidence="9 10">
    <name type="scientific">Ruminiclostridium hungatei</name>
    <name type="common">Clostridium hungatei</name>
    <dbReference type="NCBI Taxonomy" id="48256"/>
    <lineage>
        <taxon>Bacteria</taxon>
        <taxon>Bacillati</taxon>
        <taxon>Bacillota</taxon>
        <taxon>Clostridia</taxon>
        <taxon>Eubacteriales</taxon>
        <taxon>Oscillospiraceae</taxon>
        <taxon>Ruminiclostridium</taxon>
    </lineage>
</organism>
<comment type="caution">
    <text evidence="9">The sequence shown here is derived from an EMBL/GenBank/DDBJ whole genome shotgun (WGS) entry which is preliminary data.</text>
</comment>
<dbReference type="EMBL" id="MZGX01000021">
    <property type="protein sequence ID" value="OPX43062.1"/>
    <property type="molecule type" value="Genomic_DNA"/>
</dbReference>
<dbReference type="InterPro" id="IPR006197">
    <property type="entry name" value="Peptidase_S24_LexA"/>
</dbReference>
<evidence type="ECO:0000256" key="2">
    <source>
        <dbReference type="ARBA" id="ARBA00022763"/>
    </source>
</evidence>
<feature type="domain" description="HTH cro/C1-type" evidence="8">
    <location>
        <begin position="28"/>
        <end position="68"/>
    </location>
</feature>
<dbReference type="Gene3D" id="2.10.109.10">
    <property type="entry name" value="Umud Fragment, subunit A"/>
    <property type="match status" value="1"/>
</dbReference>
<dbReference type="GO" id="GO:0004252">
    <property type="term" value="F:serine-type endopeptidase activity"/>
    <property type="evidence" value="ECO:0007669"/>
    <property type="project" value="UniProtKB-EC"/>
</dbReference>
<dbReference type="RefSeq" id="WP_080065445.1">
    <property type="nucleotide sequence ID" value="NZ_MZGX01000021.1"/>
</dbReference>
<comment type="similarity">
    <text evidence="1 7">Belongs to the peptidase S24 family.</text>
</comment>
<dbReference type="InterPro" id="IPR001387">
    <property type="entry name" value="Cro/C1-type_HTH"/>
</dbReference>
<dbReference type="Pfam" id="PF00717">
    <property type="entry name" value="Peptidase_S24"/>
    <property type="match status" value="1"/>
</dbReference>
<dbReference type="CDD" id="cd06529">
    <property type="entry name" value="S24_LexA-like"/>
    <property type="match status" value="1"/>
</dbReference>
<evidence type="ECO:0000259" key="8">
    <source>
        <dbReference type="PROSITE" id="PS50943"/>
    </source>
</evidence>
<accession>A0A1V4SGK3</accession>
<evidence type="ECO:0000256" key="4">
    <source>
        <dbReference type="ARBA" id="ARBA00022813"/>
    </source>
</evidence>
<dbReference type="PANTHER" id="PTHR33516:SF2">
    <property type="entry name" value="LEXA REPRESSOR-RELATED"/>
    <property type="match status" value="1"/>
</dbReference>
<keyword evidence="6" id="KW-0742">SOS response</keyword>
<gene>
    <name evidence="9" type="primary">lexA_2</name>
    <name evidence="9" type="ORF">CLHUN_30020</name>
</gene>
<evidence type="ECO:0000313" key="10">
    <source>
        <dbReference type="Proteomes" id="UP000191554"/>
    </source>
</evidence>
<dbReference type="InterPro" id="IPR015927">
    <property type="entry name" value="Peptidase_S24_S26A/B/C"/>
</dbReference>
<dbReference type="SUPFAM" id="SSF51306">
    <property type="entry name" value="LexA/Signal peptidase"/>
    <property type="match status" value="1"/>
</dbReference>
<dbReference type="InterPro" id="IPR010982">
    <property type="entry name" value="Lambda_DNA-bd_dom_sf"/>
</dbReference>
<dbReference type="GO" id="GO:0003677">
    <property type="term" value="F:DNA binding"/>
    <property type="evidence" value="ECO:0007669"/>
    <property type="project" value="InterPro"/>
</dbReference>
<protein>
    <submittedName>
        <fullName evidence="9">LexA repressor</fullName>
        <ecNumber evidence="9">3.4.21.88</ecNumber>
    </submittedName>
</protein>
<keyword evidence="3 7" id="KW-0378">Hydrolase</keyword>
<sequence>MKSIFDKELFIKRLNELIDANDDNNYTLAHHLHLSAPTILRYRSGEISPKITTIQAMASKYNVNPSWLMGNDVEKYLENSDSKFKKIPVLGTISAGQPILAEENIEAYEFVNSDSKIDFALKVKGDSMINARINDGDIVFIRQQSDVENGEIAAVIIDGREVTLKRVYKYPGTVILRPENPRYQELIYNKKDLRDVKILGKCIFAKFYLT</sequence>
<dbReference type="GO" id="GO:0006281">
    <property type="term" value="P:DNA repair"/>
    <property type="evidence" value="ECO:0007669"/>
    <property type="project" value="UniProtKB-KW"/>
</dbReference>
<keyword evidence="10" id="KW-1185">Reference proteome</keyword>
<proteinExistence type="inferred from homology"/>
<evidence type="ECO:0000256" key="6">
    <source>
        <dbReference type="ARBA" id="ARBA00023236"/>
    </source>
</evidence>
<dbReference type="GO" id="GO:0009432">
    <property type="term" value="P:SOS response"/>
    <property type="evidence" value="ECO:0007669"/>
    <property type="project" value="UniProtKB-KW"/>
</dbReference>
<dbReference type="InterPro" id="IPR039418">
    <property type="entry name" value="LexA-like"/>
</dbReference>
<dbReference type="SUPFAM" id="SSF47413">
    <property type="entry name" value="lambda repressor-like DNA-binding domains"/>
    <property type="match status" value="1"/>
</dbReference>
<dbReference type="GO" id="GO:0006355">
    <property type="term" value="P:regulation of DNA-templated transcription"/>
    <property type="evidence" value="ECO:0007669"/>
    <property type="project" value="InterPro"/>
</dbReference>
<dbReference type="EC" id="3.4.21.88" evidence="9"/>
<dbReference type="PANTHER" id="PTHR33516">
    <property type="entry name" value="LEXA REPRESSOR"/>
    <property type="match status" value="1"/>
</dbReference>
<dbReference type="Proteomes" id="UP000191554">
    <property type="component" value="Unassembled WGS sequence"/>
</dbReference>
<dbReference type="PRINTS" id="PR00726">
    <property type="entry name" value="LEXASERPTASE"/>
</dbReference>
<evidence type="ECO:0000256" key="1">
    <source>
        <dbReference type="ARBA" id="ARBA00007484"/>
    </source>
</evidence>
<dbReference type="STRING" id="48256.CLHUN_30020"/>
<evidence type="ECO:0000313" key="9">
    <source>
        <dbReference type="EMBL" id="OPX43062.1"/>
    </source>
</evidence>